<proteinExistence type="predicted"/>
<organism evidence="2 3">
    <name type="scientific">Gossypium trilobum</name>
    <dbReference type="NCBI Taxonomy" id="34281"/>
    <lineage>
        <taxon>Eukaryota</taxon>
        <taxon>Viridiplantae</taxon>
        <taxon>Streptophyta</taxon>
        <taxon>Embryophyta</taxon>
        <taxon>Tracheophyta</taxon>
        <taxon>Spermatophyta</taxon>
        <taxon>Magnoliopsida</taxon>
        <taxon>eudicotyledons</taxon>
        <taxon>Gunneridae</taxon>
        <taxon>Pentapetalae</taxon>
        <taxon>rosids</taxon>
        <taxon>malvids</taxon>
        <taxon>Malvales</taxon>
        <taxon>Malvaceae</taxon>
        <taxon>Malvoideae</taxon>
        <taxon>Gossypium</taxon>
    </lineage>
</organism>
<keyword evidence="1" id="KW-0472">Membrane</keyword>
<dbReference type="AlphaFoldDB" id="A0A7J9FV25"/>
<accession>A0A7J9FV25</accession>
<evidence type="ECO:0000256" key="1">
    <source>
        <dbReference type="SAM" id="Phobius"/>
    </source>
</evidence>
<evidence type="ECO:0000313" key="2">
    <source>
        <dbReference type="EMBL" id="MBA0788794.1"/>
    </source>
</evidence>
<protein>
    <submittedName>
        <fullName evidence="2">Uncharacterized protein</fullName>
    </submittedName>
</protein>
<comment type="caution">
    <text evidence="2">The sequence shown here is derived from an EMBL/GenBank/DDBJ whole genome shotgun (WGS) entry which is preliminary data.</text>
</comment>
<dbReference type="EMBL" id="JABEZW010228445">
    <property type="protein sequence ID" value="MBA0788794.1"/>
    <property type="molecule type" value="Genomic_DNA"/>
</dbReference>
<dbReference type="Proteomes" id="UP000593568">
    <property type="component" value="Unassembled WGS sequence"/>
</dbReference>
<name>A0A7J9FV25_9ROSI</name>
<feature type="transmembrane region" description="Helical" evidence="1">
    <location>
        <begin position="12"/>
        <end position="30"/>
    </location>
</feature>
<gene>
    <name evidence="2" type="ORF">Gotri_025594</name>
</gene>
<keyword evidence="1" id="KW-1133">Transmembrane helix</keyword>
<keyword evidence="3" id="KW-1185">Reference proteome</keyword>
<evidence type="ECO:0000313" key="3">
    <source>
        <dbReference type="Proteomes" id="UP000593568"/>
    </source>
</evidence>
<keyword evidence="1" id="KW-0812">Transmembrane</keyword>
<sequence length="37" mass="4530">MDNEDRIAVRWLGHPITDVNFLYVVCLLVLKHFRLFW</sequence>
<reference evidence="2 3" key="1">
    <citation type="journal article" date="2019" name="Genome Biol. Evol.">
        <title>Insights into the evolution of the New World diploid cottons (Gossypium, subgenus Houzingenia) based on genome sequencing.</title>
        <authorList>
            <person name="Grover C.E."/>
            <person name="Arick M.A. 2nd"/>
            <person name="Thrash A."/>
            <person name="Conover J.L."/>
            <person name="Sanders W.S."/>
            <person name="Peterson D.G."/>
            <person name="Frelichowski J.E."/>
            <person name="Scheffler J.A."/>
            <person name="Scheffler B.E."/>
            <person name="Wendel J.F."/>
        </authorList>
    </citation>
    <scope>NUCLEOTIDE SEQUENCE [LARGE SCALE GENOMIC DNA]</scope>
    <source>
        <strain evidence="2">8</strain>
        <tissue evidence="2">Leaf</tissue>
    </source>
</reference>